<feature type="region of interest" description="Disordered" evidence="1">
    <location>
        <begin position="1"/>
        <end position="32"/>
    </location>
</feature>
<evidence type="ECO:0000256" key="1">
    <source>
        <dbReference type="SAM" id="MobiDB-lite"/>
    </source>
</evidence>
<dbReference type="InParanoid" id="H3GE66"/>
<dbReference type="InterPro" id="IPR036404">
    <property type="entry name" value="Jacalin-like_lectin_dom_sf"/>
</dbReference>
<dbReference type="AlphaFoldDB" id="H3GE66"/>
<feature type="domain" description="Jacalin-type lectin" evidence="2">
    <location>
        <begin position="124"/>
        <end position="191"/>
    </location>
</feature>
<dbReference type="Proteomes" id="UP000005238">
    <property type="component" value="Unassembled WGS sequence"/>
</dbReference>
<dbReference type="VEuPathDB" id="FungiDB:KRP23_6932"/>
<keyword evidence="4" id="KW-1185">Reference proteome</keyword>
<sequence>MSTTEMRSEGEHHDEAFPLLDADKDELPGESTALLEDKMPDVLFHEDAIADTDSEHEDDEVSTDGSVVFDEAMCKSAGRVGSKEKWGHEPLAVDYKMLSVGIEMSEGLLVKVEGCYLPDEETKDEMQSFELQQDEAILKVFLFRVRREIHAIQFVTNQRTSDRFGGTKRGELCKAVEAPEGAFIAGFFGDVSRGEEDIDLGVRFADRPVGQKSIEEGAEVAEIDQVK</sequence>
<reference evidence="4" key="1">
    <citation type="journal article" date="2006" name="Science">
        <title>Phytophthora genome sequences uncover evolutionary origins and mechanisms of pathogenesis.</title>
        <authorList>
            <person name="Tyler B.M."/>
            <person name="Tripathy S."/>
            <person name="Zhang X."/>
            <person name="Dehal P."/>
            <person name="Jiang R.H."/>
            <person name="Aerts A."/>
            <person name="Arredondo F.D."/>
            <person name="Baxter L."/>
            <person name="Bensasson D."/>
            <person name="Beynon J.L."/>
            <person name="Chapman J."/>
            <person name="Damasceno C.M."/>
            <person name="Dorrance A.E."/>
            <person name="Dou D."/>
            <person name="Dickerman A.W."/>
            <person name="Dubchak I.L."/>
            <person name="Garbelotto M."/>
            <person name="Gijzen M."/>
            <person name="Gordon S.G."/>
            <person name="Govers F."/>
            <person name="Grunwald N.J."/>
            <person name="Huang W."/>
            <person name="Ivors K.L."/>
            <person name="Jones R.W."/>
            <person name="Kamoun S."/>
            <person name="Krampis K."/>
            <person name="Lamour K.H."/>
            <person name="Lee M.K."/>
            <person name="McDonald W.H."/>
            <person name="Medina M."/>
            <person name="Meijer H.J."/>
            <person name="Nordberg E.K."/>
            <person name="Maclean D.J."/>
            <person name="Ospina-Giraldo M.D."/>
            <person name="Morris P.F."/>
            <person name="Phuntumart V."/>
            <person name="Putnam N.H."/>
            <person name="Rash S."/>
            <person name="Rose J.K."/>
            <person name="Sakihama Y."/>
            <person name="Salamov A.A."/>
            <person name="Savidor A."/>
            <person name="Scheuring C.F."/>
            <person name="Smith B.M."/>
            <person name="Sobral B.W."/>
            <person name="Terry A."/>
            <person name="Torto-Alalibo T.A."/>
            <person name="Win J."/>
            <person name="Xu Z."/>
            <person name="Zhang H."/>
            <person name="Grigoriev I.V."/>
            <person name="Rokhsar D.S."/>
            <person name="Boore J.L."/>
        </authorList>
    </citation>
    <scope>NUCLEOTIDE SEQUENCE [LARGE SCALE GENOMIC DNA]</scope>
    <source>
        <strain evidence="4">Pr102</strain>
    </source>
</reference>
<dbReference type="EMBL" id="DS566002">
    <property type="status" value="NOT_ANNOTATED_CDS"/>
    <property type="molecule type" value="Genomic_DNA"/>
</dbReference>
<evidence type="ECO:0000259" key="2">
    <source>
        <dbReference type="Pfam" id="PF01419"/>
    </source>
</evidence>
<proteinExistence type="predicted"/>
<dbReference type="OMA" id="WGHEDIG"/>
<name>H3GE66_PHYRM</name>
<reference evidence="3" key="2">
    <citation type="submission" date="2015-06" db="UniProtKB">
        <authorList>
            <consortium name="EnsemblProtists"/>
        </authorList>
    </citation>
    <scope>IDENTIFICATION</scope>
    <source>
        <strain evidence="3">Pr102</strain>
    </source>
</reference>
<evidence type="ECO:0000313" key="4">
    <source>
        <dbReference type="Proteomes" id="UP000005238"/>
    </source>
</evidence>
<dbReference type="Pfam" id="PF01419">
    <property type="entry name" value="Jacalin"/>
    <property type="match status" value="1"/>
</dbReference>
<dbReference type="VEuPathDB" id="FungiDB:KRP22_12033"/>
<dbReference type="SUPFAM" id="SSF51101">
    <property type="entry name" value="Mannose-binding lectins"/>
    <property type="match status" value="1"/>
</dbReference>
<feature type="compositionally biased region" description="Basic and acidic residues" evidence="1">
    <location>
        <begin position="1"/>
        <end position="27"/>
    </location>
</feature>
<dbReference type="eggNOG" id="ENOG502SK3N">
    <property type="taxonomic scope" value="Eukaryota"/>
</dbReference>
<organism evidence="3 4">
    <name type="scientific">Phytophthora ramorum</name>
    <name type="common">Sudden oak death agent</name>
    <dbReference type="NCBI Taxonomy" id="164328"/>
    <lineage>
        <taxon>Eukaryota</taxon>
        <taxon>Sar</taxon>
        <taxon>Stramenopiles</taxon>
        <taxon>Oomycota</taxon>
        <taxon>Peronosporomycetes</taxon>
        <taxon>Peronosporales</taxon>
        <taxon>Peronosporaceae</taxon>
        <taxon>Phytophthora</taxon>
    </lineage>
</organism>
<protein>
    <recommendedName>
        <fullName evidence="2">Jacalin-type lectin domain-containing protein</fullName>
    </recommendedName>
</protein>
<dbReference type="HOGENOM" id="CLU_1117513_0_0_1"/>
<dbReference type="Gene3D" id="2.100.10.30">
    <property type="entry name" value="Jacalin-like lectin domain"/>
    <property type="match status" value="1"/>
</dbReference>
<accession>H3GE66</accession>
<dbReference type="InterPro" id="IPR001229">
    <property type="entry name" value="Jacalin-like_lectin_dom"/>
</dbReference>
<evidence type="ECO:0000313" key="3">
    <source>
        <dbReference type="EnsemblProtists" id="Phyra73924"/>
    </source>
</evidence>
<dbReference type="EnsemblProtists" id="Phyra73924">
    <property type="protein sequence ID" value="Phyra73924"/>
    <property type="gene ID" value="Phyra73924"/>
</dbReference>